<dbReference type="Pfam" id="PF02310">
    <property type="entry name" value="B12-binding"/>
    <property type="match status" value="1"/>
</dbReference>
<evidence type="ECO:0000256" key="4">
    <source>
        <dbReference type="ARBA" id="ARBA00022691"/>
    </source>
</evidence>
<dbReference type="GO" id="GO:0051539">
    <property type="term" value="F:4 iron, 4 sulfur cluster binding"/>
    <property type="evidence" value="ECO:0007669"/>
    <property type="project" value="UniProtKB-KW"/>
</dbReference>
<dbReference type="SFLD" id="SFLDG01082">
    <property type="entry name" value="B12-binding_domain_containing"/>
    <property type="match status" value="1"/>
</dbReference>
<keyword evidence="2" id="KW-0489">Methyltransferase</keyword>
<dbReference type="Gene3D" id="3.40.50.280">
    <property type="entry name" value="Cobalamin-binding domain"/>
    <property type="match status" value="1"/>
</dbReference>
<dbReference type="GO" id="GO:0031419">
    <property type="term" value="F:cobalamin binding"/>
    <property type="evidence" value="ECO:0007669"/>
    <property type="project" value="InterPro"/>
</dbReference>
<dbReference type="SFLD" id="SFLDS00029">
    <property type="entry name" value="Radical_SAM"/>
    <property type="match status" value="1"/>
</dbReference>
<evidence type="ECO:0000313" key="10">
    <source>
        <dbReference type="Proteomes" id="UP000885826"/>
    </source>
</evidence>
<evidence type="ECO:0000259" key="8">
    <source>
        <dbReference type="PROSITE" id="PS51332"/>
    </source>
</evidence>
<dbReference type="InterPro" id="IPR023404">
    <property type="entry name" value="rSAM_horseshoe"/>
</dbReference>
<dbReference type="InterPro" id="IPR006638">
    <property type="entry name" value="Elp3/MiaA/NifB-like_rSAM"/>
</dbReference>
<reference evidence="9" key="1">
    <citation type="journal article" date="2020" name="mSystems">
        <title>Genome- and Community-Level Interaction Insights into Carbon Utilization and Element Cycling Functions of Hydrothermarchaeota in Hydrothermal Sediment.</title>
        <authorList>
            <person name="Zhou Z."/>
            <person name="Liu Y."/>
            <person name="Xu W."/>
            <person name="Pan J."/>
            <person name="Luo Z.H."/>
            <person name="Li M."/>
        </authorList>
    </citation>
    <scope>NUCLEOTIDE SEQUENCE</scope>
    <source>
        <strain evidence="9">HyVt-388</strain>
    </source>
</reference>
<evidence type="ECO:0000256" key="3">
    <source>
        <dbReference type="ARBA" id="ARBA00022679"/>
    </source>
</evidence>
<dbReference type="PANTHER" id="PTHR43409:SF7">
    <property type="entry name" value="BLL1977 PROTEIN"/>
    <property type="match status" value="1"/>
</dbReference>
<dbReference type="EMBL" id="DRIG01000086">
    <property type="protein sequence ID" value="HEC79071.1"/>
    <property type="molecule type" value="Genomic_DNA"/>
</dbReference>
<dbReference type="SFLD" id="SFLDG01123">
    <property type="entry name" value="methyltransferase_(Class_B)"/>
    <property type="match status" value="1"/>
</dbReference>
<keyword evidence="7" id="KW-0411">Iron-sulfur</keyword>
<dbReference type="InterPro" id="IPR006158">
    <property type="entry name" value="Cobalamin-bd"/>
</dbReference>
<dbReference type="PANTHER" id="PTHR43409">
    <property type="entry name" value="ANAEROBIC MAGNESIUM-PROTOPORPHYRIN IX MONOMETHYL ESTER CYCLASE-RELATED"/>
    <property type="match status" value="1"/>
</dbReference>
<comment type="cofactor">
    <cofactor evidence="1">
        <name>[4Fe-4S] cluster</name>
        <dbReference type="ChEBI" id="CHEBI:49883"/>
    </cofactor>
</comment>
<dbReference type="CDD" id="cd02068">
    <property type="entry name" value="radical_SAM_B12_BD"/>
    <property type="match status" value="1"/>
</dbReference>
<keyword evidence="6" id="KW-0408">Iron</keyword>
<accession>A0A9C9EPE1</accession>
<dbReference type="SMART" id="SM00729">
    <property type="entry name" value="Elp3"/>
    <property type="match status" value="1"/>
</dbReference>
<protein>
    <submittedName>
        <fullName evidence="9">Radical SAM protein</fullName>
    </submittedName>
</protein>
<evidence type="ECO:0000256" key="5">
    <source>
        <dbReference type="ARBA" id="ARBA00022723"/>
    </source>
</evidence>
<dbReference type="InterPro" id="IPR058240">
    <property type="entry name" value="rSAM_sf"/>
</dbReference>
<proteinExistence type="predicted"/>
<gene>
    <name evidence="9" type="ORF">ENI34_08035</name>
</gene>
<feature type="domain" description="B12-binding" evidence="8">
    <location>
        <begin position="10"/>
        <end position="148"/>
    </location>
</feature>
<evidence type="ECO:0000256" key="6">
    <source>
        <dbReference type="ARBA" id="ARBA00023004"/>
    </source>
</evidence>
<comment type="caution">
    <text evidence="9">The sequence shown here is derived from an EMBL/GenBank/DDBJ whole genome shotgun (WGS) entry which is preliminary data.</text>
</comment>
<dbReference type="AlphaFoldDB" id="A0A9C9EPE1"/>
<evidence type="ECO:0000256" key="1">
    <source>
        <dbReference type="ARBA" id="ARBA00001966"/>
    </source>
</evidence>
<dbReference type="PROSITE" id="PS51332">
    <property type="entry name" value="B12_BINDING"/>
    <property type="match status" value="1"/>
</dbReference>
<dbReference type="InterPro" id="IPR007197">
    <property type="entry name" value="rSAM"/>
</dbReference>
<dbReference type="Gene3D" id="3.80.30.20">
    <property type="entry name" value="tm_1862 like domain"/>
    <property type="match status" value="1"/>
</dbReference>
<name>A0A9C9EPE1_UNCW3</name>
<dbReference type="Pfam" id="PF04055">
    <property type="entry name" value="Radical_SAM"/>
    <property type="match status" value="1"/>
</dbReference>
<sequence length="454" mass="52244">MKHNTGTLINLFIPNRKTSRPLHPLPMGCLSLLAVLEKNRLFTKFYDYQFYAKRNPFDPANIVALVEPNLQWLGISCLNDMLPFACLAADGVKKIYPHITIILGGPGPTPVAEELLKTFSFIDVVVRGEGEETIVELVKQIVEGKSRDFSNIKGIVYRARTGEIISNPPRPRIKDLNTLPLPAFSKVDLHRYNSFSFMTTRGCPFRCAFCEVGNIWGQNVYRYSVTKVGEILEYLYREHHIEKISFDDDNFVLDRNRVHSICNELGKRNIKLTWNCLARVDAISLPLLKKMKEYGCEGIFYGIESGDNSVLSQIKSNVTVEQSVAVVYDTLEAQLNPTVSFIWGFPFENINQFYKTLFLTIFFRLLGCQERIALLSSCRGSPLYKKFGKKLCTDRTIMETNPNVSIKPIGKYNYQLVDLILQYPQLFSSFYTYEHKDLRIKNEIMQKFMRWWPG</sequence>
<dbReference type="GO" id="GO:0003824">
    <property type="term" value="F:catalytic activity"/>
    <property type="evidence" value="ECO:0007669"/>
    <property type="project" value="InterPro"/>
</dbReference>
<dbReference type="SUPFAM" id="SSF102114">
    <property type="entry name" value="Radical SAM enzymes"/>
    <property type="match status" value="1"/>
</dbReference>
<keyword evidence="3" id="KW-0808">Transferase</keyword>
<keyword evidence="5" id="KW-0479">Metal-binding</keyword>
<evidence type="ECO:0000313" key="9">
    <source>
        <dbReference type="EMBL" id="HEC79071.1"/>
    </source>
</evidence>
<evidence type="ECO:0000256" key="7">
    <source>
        <dbReference type="ARBA" id="ARBA00023014"/>
    </source>
</evidence>
<organism evidence="9 10">
    <name type="scientific">candidate division WOR-3 bacterium</name>
    <dbReference type="NCBI Taxonomy" id="2052148"/>
    <lineage>
        <taxon>Bacteria</taxon>
        <taxon>Bacteria division WOR-3</taxon>
    </lineage>
</organism>
<dbReference type="GO" id="GO:0046872">
    <property type="term" value="F:metal ion binding"/>
    <property type="evidence" value="ECO:0007669"/>
    <property type="project" value="UniProtKB-KW"/>
</dbReference>
<keyword evidence="4" id="KW-0949">S-adenosyl-L-methionine</keyword>
<evidence type="ECO:0000256" key="2">
    <source>
        <dbReference type="ARBA" id="ARBA00022603"/>
    </source>
</evidence>
<dbReference type="InterPro" id="IPR051198">
    <property type="entry name" value="BchE-like"/>
</dbReference>
<dbReference type="Proteomes" id="UP000885826">
    <property type="component" value="Unassembled WGS sequence"/>
</dbReference>
<dbReference type="InterPro" id="IPR034466">
    <property type="entry name" value="Methyltransferase_Class_B"/>
</dbReference>